<evidence type="ECO:0000313" key="4">
    <source>
        <dbReference type="Proteomes" id="UP000664288"/>
    </source>
</evidence>
<dbReference type="Proteomes" id="UP000664288">
    <property type="component" value="Unassembled WGS sequence"/>
</dbReference>
<comment type="caution">
    <text evidence="3">The sequence shown here is derived from an EMBL/GenBank/DDBJ whole genome shotgun (WGS) entry which is preliminary data.</text>
</comment>
<sequence length="252" mass="25931">MNKLIAGLVVASGVLGAAVNSAAAQNPTIVLVHGAFADGSSWQKVIPLLRAQGLGVVAVQNPLSSLADDVDATRRAIDAVHGPVVLVGHSWGGVVVTEAGNDPKVTSLVYVAAFAPDDGQSIASMTAGAPPPAYAPYLRKDSGGYLTLTEEGVKKDFAQDLPPAEAELVAITQGPWAAECIDAKVSHAAWHDKPVIDVVTENDRMIPPSLQEEMATAMKAKVVKVASSHVAMLSHPKAVADAIIAAAKDAGR</sequence>
<dbReference type="EMBL" id="JAFMPY010000003">
    <property type="protein sequence ID" value="MBO0902688.1"/>
    <property type="molecule type" value="Genomic_DNA"/>
</dbReference>
<evidence type="ECO:0000256" key="1">
    <source>
        <dbReference type="SAM" id="SignalP"/>
    </source>
</evidence>
<dbReference type="PANTHER" id="PTHR37017">
    <property type="entry name" value="AB HYDROLASE-1 DOMAIN-CONTAINING PROTEIN-RELATED"/>
    <property type="match status" value="1"/>
</dbReference>
<protein>
    <submittedName>
        <fullName evidence="3">Alpha/beta hydrolase</fullName>
    </submittedName>
</protein>
<dbReference type="Gene3D" id="3.40.50.1820">
    <property type="entry name" value="alpha/beta hydrolase"/>
    <property type="match status" value="1"/>
</dbReference>
<keyword evidence="4" id="KW-1185">Reference proteome</keyword>
<name>A0ABS3IZ50_9HYPH</name>
<dbReference type="PANTHER" id="PTHR37017:SF11">
    <property type="entry name" value="ESTERASE_LIPASE_THIOESTERASE DOMAIN-CONTAINING PROTEIN"/>
    <property type="match status" value="1"/>
</dbReference>
<keyword evidence="3" id="KW-0378">Hydrolase</keyword>
<gene>
    <name evidence="3" type="ORF">J1C47_03480</name>
</gene>
<feature type="signal peptide" evidence="1">
    <location>
        <begin position="1"/>
        <end position="23"/>
    </location>
</feature>
<dbReference type="GO" id="GO:0016787">
    <property type="term" value="F:hydrolase activity"/>
    <property type="evidence" value="ECO:0007669"/>
    <property type="project" value="UniProtKB-KW"/>
</dbReference>
<dbReference type="SUPFAM" id="SSF53474">
    <property type="entry name" value="alpha/beta-Hydrolases"/>
    <property type="match status" value="1"/>
</dbReference>
<dbReference type="InterPro" id="IPR000073">
    <property type="entry name" value="AB_hydrolase_1"/>
</dbReference>
<feature type="domain" description="AB hydrolase-1" evidence="2">
    <location>
        <begin position="29"/>
        <end position="242"/>
    </location>
</feature>
<keyword evidence="1" id="KW-0732">Signal</keyword>
<evidence type="ECO:0000313" key="3">
    <source>
        <dbReference type="EMBL" id="MBO0902688.1"/>
    </source>
</evidence>
<dbReference type="RefSeq" id="WP_207349329.1">
    <property type="nucleotide sequence ID" value="NZ_JAFMPY010000003.1"/>
</dbReference>
<feature type="chain" id="PRO_5046110350" evidence="1">
    <location>
        <begin position="24"/>
        <end position="252"/>
    </location>
</feature>
<organism evidence="3 4">
    <name type="scientific">Jiella sonneratiae</name>
    <dbReference type="NCBI Taxonomy" id="2816856"/>
    <lineage>
        <taxon>Bacteria</taxon>
        <taxon>Pseudomonadati</taxon>
        <taxon>Pseudomonadota</taxon>
        <taxon>Alphaproteobacteria</taxon>
        <taxon>Hyphomicrobiales</taxon>
        <taxon>Aurantimonadaceae</taxon>
        <taxon>Jiella</taxon>
    </lineage>
</organism>
<dbReference type="Pfam" id="PF12697">
    <property type="entry name" value="Abhydrolase_6"/>
    <property type="match status" value="1"/>
</dbReference>
<proteinExistence type="predicted"/>
<dbReference type="InterPro" id="IPR052897">
    <property type="entry name" value="Sec-Metab_Biosynth_Hydrolase"/>
</dbReference>
<dbReference type="InterPro" id="IPR029058">
    <property type="entry name" value="AB_hydrolase_fold"/>
</dbReference>
<evidence type="ECO:0000259" key="2">
    <source>
        <dbReference type="Pfam" id="PF12697"/>
    </source>
</evidence>
<accession>A0ABS3IZ50</accession>
<reference evidence="3 4" key="1">
    <citation type="submission" date="2021-03" db="EMBL/GenBank/DDBJ databases">
        <title>Whole genome sequence of Jiella sp. MQZ13P-4.</title>
        <authorList>
            <person name="Tuo L."/>
        </authorList>
    </citation>
    <scope>NUCLEOTIDE SEQUENCE [LARGE SCALE GENOMIC DNA]</scope>
    <source>
        <strain evidence="3 4">MQZ13P-4</strain>
    </source>
</reference>